<dbReference type="InterPro" id="IPR011146">
    <property type="entry name" value="HIT-like"/>
</dbReference>
<name>F0T805_METLA</name>
<dbReference type="EMBL" id="CP002551">
    <property type="protein sequence ID" value="ADZ09631.1"/>
    <property type="molecule type" value="Genomic_DNA"/>
</dbReference>
<evidence type="ECO:0000313" key="3">
    <source>
        <dbReference type="EMBL" id="ADZ09631.1"/>
    </source>
</evidence>
<sequence>MDCSYCKKLEKYDFGDFIMETTHWIIFLAPQQSNIGTCVVALNRHESDLSGLTREEWLDFGELVREMEETLKKCFDVTLFNWGSLMNASYLKETPDPHVHWHLIPRYDHAVEFEGLVFEDIYFGTMKPRPFRGLPDDVRREIINFIKANHPR</sequence>
<keyword evidence="4" id="KW-1185">Reference proteome</keyword>
<dbReference type="InterPro" id="IPR052908">
    <property type="entry name" value="AP-4-A_phosphorylase"/>
</dbReference>
<dbReference type="InterPro" id="IPR036265">
    <property type="entry name" value="HIT-like_sf"/>
</dbReference>
<feature type="short sequence motif" description="Histidine triad motif" evidence="1">
    <location>
        <begin position="98"/>
        <end position="102"/>
    </location>
</feature>
<dbReference type="Proteomes" id="UP000007490">
    <property type="component" value="Chromosome"/>
</dbReference>
<dbReference type="PANTHER" id="PTHR42997">
    <property type="entry name" value="HIT FAMILY HYDROLASE"/>
    <property type="match status" value="1"/>
</dbReference>
<protein>
    <recommendedName>
        <fullName evidence="2">HIT domain-containing protein</fullName>
    </recommendedName>
</protein>
<accession>F0T805</accession>
<dbReference type="Gene3D" id="3.30.428.10">
    <property type="entry name" value="HIT-like"/>
    <property type="match status" value="1"/>
</dbReference>
<dbReference type="HOGENOM" id="CLU_137753_1_0_2"/>
<dbReference type="RefSeq" id="WP_013644982.1">
    <property type="nucleotide sequence ID" value="NC_015216.1"/>
</dbReference>
<dbReference type="PANTHER" id="PTHR42997:SF1">
    <property type="entry name" value="AP-4-A PHOSPHORYLASE"/>
    <property type="match status" value="1"/>
</dbReference>
<dbReference type="eggNOG" id="arCOG00419">
    <property type="taxonomic scope" value="Archaea"/>
</dbReference>
<dbReference type="STRING" id="877455.Metbo_1391"/>
<gene>
    <name evidence="3" type="ordered locus">Metbo_1391</name>
</gene>
<dbReference type="AlphaFoldDB" id="F0T805"/>
<dbReference type="Pfam" id="PF01230">
    <property type="entry name" value="HIT"/>
    <property type="match status" value="1"/>
</dbReference>
<evidence type="ECO:0000259" key="2">
    <source>
        <dbReference type="PROSITE" id="PS51084"/>
    </source>
</evidence>
<dbReference type="PROSITE" id="PS51084">
    <property type="entry name" value="HIT_2"/>
    <property type="match status" value="1"/>
</dbReference>
<reference evidence="3 4" key="2">
    <citation type="journal article" date="2014" name="Int. J. Syst. Evol. Microbiol.">
        <title>Methanobacterium paludis sp. nov. and a novel strain of Methanobacterium lacus isolated from northern peatlands.</title>
        <authorList>
            <person name="Cadillo-Quiroz H."/>
            <person name="Brauer S.L."/>
            <person name="Goodson N."/>
            <person name="Yavitt J.B."/>
            <person name="Zinder S.H."/>
        </authorList>
    </citation>
    <scope>NUCLEOTIDE SEQUENCE [LARGE SCALE GENOMIC DNA]</scope>
    <source>
        <strain evidence="3 4">AL-21</strain>
    </source>
</reference>
<feature type="domain" description="HIT" evidence="2">
    <location>
        <begin position="4"/>
        <end position="113"/>
    </location>
</feature>
<dbReference type="GO" id="GO:0003824">
    <property type="term" value="F:catalytic activity"/>
    <property type="evidence" value="ECO:0007669"/>
    <property type="project" value="InterPro"/>
</dbReference>
<proteinExistence type="predicted"/>
<evidence type="ECO:0000313" key="4">
    <source>
        <dbReference type="Proteomes" id="UP000007490"/>
    </source>
</evidence>
<organism evidence="3 4">
    <name type="scientific">Methanobacterium lacus (strain AL-21)</name>
    <dbReference type="NCBI Taxonomy" id="877455"/>
    <lineage>
        <taxon>Archaea</taxon>
        <taxon>Methanobacteriati</taxon>
        <taxon>Methanobacteriota</taxon>
        <taxon>Methanomada group</taxon>
        <taxon>Methanobacteria</taxon>
        <taxon>Methanobacteriales</taxon>
        <taxon>Methanobacteriaceae</taxon>
        <taxon>Methanobacterium</taxon>
    </lineage>
</organism>
<dbReference type="SUPFAM" id="SSF54197">
    <property type="entry name" value="HIT-like"/>
    <property type="match status" value="1"/>
</dbReference>
<dbReference type="KEGG" id="mel:Metbo_1391"/>
<evidence type="ECO:0000256" key="1">
    <source>
        <dbReference type="PROSITE-ProRule" id="PRU00464"/>
    </source>
</evidence>
<reference evidence="4" key="1">
    <citation type="submission" date="2011-02" db="EMBL/GenBank/DDBJ databases">
        <title>Complete sequence of Methanobacterium sp. AL-21.</title>
        <authorList>
            <consortium name="US DOE Joint Genome Institute"/>
            <person name="Lucas S."/>
            <person name="Copeland A."/>
            <person name="Lapidus A."/>
            <person name="Cheng J.-F."/>
            <person name="Goodwin L."/>
            <person name="Pitluck S."/>
            <person name="Chertkov O."/>
            <person name="Detter J.C."/>
            <person name="Han C."/>
            <person name="Tapia R."/>
            <person name="Land M."/>
            <person name="Hauser L."/>
            <person name="Kyrpides N."/>
            <person name="Ivanova N."/>
            <person name="Mikhailova N."/>
            <person name="Pagani I."/>
            <person name="Cadillo-Quiroz H."/>
            <person name="Imachi H."/>
            <person name="Zinder S."/>
            <person name="Liu W."/>
            <person name="Woyke T."/>
        </authorList>
    </citation>
    <scope>NUCLEOTIDE SEQUENCE [LARGE SCALE GENOMIC DNA]</scope>
    <source>
        <strain evidence="4">AL-21</strain>
    </source>
</reference>
<dbReference type="GeneID" id="10277842"/>